<dbReference type="InterPro" id="IPR041588">
    <property type="entry name" value="Integrase_H2C2"/>
</dbReference>
<proteinExistence type="inferred from homology"/>
<feature type="region of interest" description="Disordered" evidence="11">
    <location>
        <begin position="1098"/>
        <end position="1119"/>
    </location>
</feature>
<accession>A0A8C5FDR6</accession>
<dbReference type="Pfam" id="PF00078">
    <property type="entry name" value="RVT_1"/>
    <property type="match status" value="1"/>
</dbReference>
<dbReference type="CDD" id="cd01647">
    <property type="entry name" value="RT_LTR"/>
    <property type="match status" value="1"/>
</dbReference>
<dbReference type="SUPFAM" id="SSF53098">
    <property type="entry name" value="Ribonuclease H-like"/>
    <property type="match status" value="1"/>
</dbReference>
<dbReference type="PANTHER" id="PTHR37984">
    <property type="entry name" value="PROTEIN CBG26694"/>
    <property type="match status" value="1"/>
</dbReference>
<dbReference type="PANTHER" id="PTHR37984:SF5">
    <property type="entry name" value="PROTEIN NYNRIN-LIKE"/>
    <property type="match status" value="1"/>
</dbReference>
<feature type="region of interest" description="Disordered" evidence="11">
    <location>
        <begin position="121"/>
        <end position="206"/>
    </location>
</feature>
<dbReference type="InterPro" id="IPR021109">
    <property type="entry name" value="Peptidase_aspartic_dom_sf"/>
</dbReference>
<name>A0A8C5FDR6_GADMO</name>
<protein>
    <recommendedName>
        <fullName evidence="10">Gypsy retrotransposon integrase-like protein 1</fullName>
        <ecNumber evidence="3">2.7.7.49</ecNumber>
        <ecNumber evidence="2">3.1.26.4</ecNumber>
    </recommendedName>
</protein>
<evidence type="ECO:0000256" key="11">
    <source>
        <dbReference type="SAM" id="MobiDB-lite"/>
    </source>
</evidence>
<dbReference type="CDD" id="cd09274">
    <property type="entry name" value="RNase_HI_RT_Ty3"/>
    <property type="match status" value="1"/>
</dbReference>
<dbReference type="PROSITE" id="PS50878">
    <property type="entry name" value="RT_POL"/>
    <property type="match status" value="1"/>
</dbReference>
<keyword evidence="8" id="KW-0378">Hydrolase</keyword>
<evidence type="ECO:0000256" key="2">
    <source>
        <dbReference type="ARBA" id="ARBA00012180"/>
    </source>
</evidence>
<dbReference type="InterPro" id="IPR050951">
    <property type="entry name" value="Retrovirus_Pol_polyprotein"/>
</dbReference>
<dbReference type="Gene3D" id="3.30.420.10">
    <property type="entry name" value="Ribonuclease H-like superfamily/Ribonuclease H"/>
    <property type="match status" value="1"/>
</dbReference>
<feature type="domain" description="Integrase catalytic" evidence="13">
    <location>
        <begin position="353"/>
        <end position="511"/>
    </location>
</feature>
<evidence type="ECO:0000256" key="5">
    <source>
        <dbReference type="ARBA" id="ARBA00022695"/>
    </source>
</evidence>
<dbReference type="InterPro" id="IPR012337">
    <property type="entry name" value="RNaseH-like_sf"/>
</dbReference>
<keyword evidence="15" id="KW-1185">Reference proteome</keyword>
<dbReference type="Gene3D" id="3.10.20.370">
    <property type="match status" value="1"/>
</dbReference>
<dbReference type="FunFam" id="3.30.420.10:FF:000032">
    <property type="entry name" value="Retrovirus-related Pol polyprotein from transposon 297-like Protein"/>
    <property type="match status" value="1"/>
</dbReference>
<dbReference type="InterPro" id="IPR041373">
    <property type="entry name" value="RT_RNaseH"/>
</dbReference>
<comment type="similarity">
    <text evidence="1">Belongs to the beta type-B retroviral polymerase family. HERV class-II K(HML-2) pol subfamily.</text>
</comment>
<dbReference type="InterPro" id="IPR001584">
    <property type="entry name" value="Integrase_cat-core"/>
</dbReference>
<reference evidence="14" key="1">
    <citation type="submission" date="2019-07" db="EMBL/GenBank/DDBJ databases">
        <authorList>
            <consortium name="Wellcome Sanger Institute Data Sharing"/>
        </authorList>
    </citation>
    <scope>NUCLEOTIDE SEQUENCE [LARGE SCALE GENOMIC DNA]</scope>
</reference>
<dbReference type="InterPro" id="IPR018061">
    <property type="entry name" value="Retropepsins"/>
</dbReference>
<dbReference type="Gene3D" id="3.30.70.270">
    <property type="match status" value="1"/>
</dbReference>
<dbReference type="InterPro" id="IPR000477">
    <property type="entry name" value="RT_dom"/>
</dbReference>
<dbReference type="OMA" id="GMTVHPK"/>
<dbReference type="SUPFAM" id="SSF50630">
    <property type="entry name" value="Acid proteases"/>
    <property type="match status" value="1"/>
</dbReference>
<evidence type="ECO:0000259" key="12">
    <source>
        <dbReference type="PROSITE" id="PS50878"/>
    </source>
</evidence>
<dbReference type="CDD" id="cd00303">
    <property type="entry name" value="retropepsin_like"/>
    <property type="match status" value="1"/>
</dbReference>
<evidence type="ECO:0000259" key="13">
    <source>
        <dbReference type="PROSITE" id="PS50994"/>
    </source>
</evidence>
<dbReference type="GO" id="GO:0015074">
    <property type="term" value="P:DNA integration"/>
    <property type="evidence" value="ECO:0007669"/>
    <property type="project" value="InterPro"/>
</dbReference>
<dbReference type="Proteomes" id="UP000694546">
    <property type="component" value="Chromosome 1"/>
</dbReference>
<dbReference type="Pfam" id="PF00665">
    <property type="entry name" value="rve"/>
    <property type="match status" value="1"/>
</dbReference>
<dbReference type="Pfam" id="PF17917">
    <property type="entry name" value="RT_RNaseH"/>
    <property type="match status" value="1"/>
</dbReference>
<dbReference type="FunFam" id="3.10.20.370:FF:000001">
    <property type="entry name" value="Retrovirus-related Pol polyprotein from transposon 17.6-like protein"/>
    <property type="match status" value="1"/>
</dbReference>
<feature type="compositionally biased region" description="Basic and acidic residues" evidence="11">
    <location>
        <begin position="158"/>
        <end position="168"/>
    </location>
</feature>
<evidence type="ECO:0000256" key="9">
    <source>
        <dbReference type="ARBA" id="ARBA00022918"/>
    </source>
</evidence>
<dbReference type="GO" id="GO:0003964">
    <property type="term" value="F:RNA-directed DNA polymerase activity"/>
    <property type="evidence" value="ECO:0007669"/>
    <property type="project" value="UniProtKB-KW"/>
</dbReference>
<dbReference type="Pfam" id="PF00077">
    <property type="entry name" value="RVP"/>
    <property type="match status" value="1"/>
</dbReference>
<dbReference type="InterPro" id="IPR036397">
    <property type="entry name" value="RNaseH_sf"/>
</dbReference>
<evidence type="ECO:0000256" key="8">
    <source>
        <dbReference type="ARBA" id="ARBA00022801"/>
    </source>
</evidence>
<dbReference type="InterPro" id="IPR043502">
    <property type="entry name" value="DNA/RNA_pol_sf"/>
</dbReference>
<dbReference type="GO" id="GO:0003676">
    <property type="term" value="F:nucleic acid binding"/>
    <property type="evidence" value="ECO:0007669"/>
    <property type="project" value="InterPro"/>
</dbReference>
<reference evidence="14" key="3">
    <citation type="submission" date="2025-09" db="UniProtKB">
        <authorList>
            <consortium name="Ensembl"/>
        </authorList>
    </citation>
    <scope>IDENTIFICATION</scope>
</reference>
<dbReference type="PROSITE" id="PS50994">
    <property type="entry name" value="INTEGRASE"/>
    <property type="match status" value="1"/>
</dbReference>
<dbReference type="Pfam" id="PF22938">
    <property type="entry name" value="Integrase_p58_C"/>
    <property type="match status" value="1"/>
</dbReference>
<organism evidence="14 15">
    <name type="scientific">Gadus morhua</name>
    <name type="common">Atlantic cod</name>
    <dbReference type="NCBI Taxonomy" id="8049"/>
    <lineage>
        <taxon>Eukaryota</taxon>
        <taxon>Metazoa</taxon>
        <taxon>Chordata</taxon>
        <taxon>Craniata</taxon>
        <taxon>Vertebrata</taxon>
        <taxon>Euteleostomi</taxon>
        <taxon>Actinopterygii</taxon>
        <taxon>Neopterygii</taxon>
        <taxon>Teleostei</taxon>
        <taxon>Neoteleostei</taxon>
        <taxon>Acanthomorphata</taxon>
        <taxon>Zeiogadaria</taxon>
        <taxon>Gadariae</taxon>
        <taxon>Gadiformes</taxon>
        <taxon>Gadoidei</taxon>
        <taxon>Gadidae</taxon>
        <taxon>Gadus</taxon>
    </lineage>
</organism>
<dbReference type="Ensembl" id="ENSGMOT00000052764.1">
    <property type="protein sequence ID" value="ENSGMOP00000029264.1"/>
    <property type="gene ID" value="ENSGMOG00000026226.1"/>
</dbReference>
<reference evidence="14" key="2">
    <citation type="submission" date="2025-08" db="UniProtKB">
        <authorList>
            <consortium name="Ensembl"/>
        </authorList>
    </citation>
    <scope>IDENTIFICATION</scope>
</reference>
<keyword evidence="5" id="KW-0548">Nucleotidyltransferase</keyword>
<evidence type="ECO:0000256" key="6">
    <source>
        <dbReference type="ARBA" id="ARBA00022722"/>
    </source>
</evidence>
<evidence type="ECO:0000256" key="7">
    <source>
        <dbReference type="ARBA" id="ARBA00022759"/>
    </source>
</evidence>
<dbReference type="FunFam" id="1.10.340.70:FF:000001">
    <property type="entry name" value="Retrovirus-related Pol polyprotein from transposon gypsy-like Protein"/>
    <property type="match status" value="1"/>
</dbReference>
<dbReference type="Pfam" id="PF17921">
    <property type="entry name" value="Integrase_H2C2"/>
    <property type="match status" value="1"/>
</dbReference>
<evidence type="ECO:0000313" key="14">
    <source>
        <dbReference type="Ensembl" id="ENSGMOP00000029264.1"/>
    </source>
</evidence>
<dbReference type="InterPro" id="IPR043128">
    <property type="entry name" value="Rev_trsase/Diguanyl_cyclase"/>
</dbReference>
<evidence type="ECO:0000256" key="4">
    <source>
        <dbReference type="ARBA" id="ARBA00022679"/>
    </source>
</evidence>
<sequence length="1119" mass="126071">MPTASPSDQRGGACLRTTCWSHERTVSPSLPVRVGRRDTHALLDSGSVVTLIRPDLACGTPGQDVEVGCIHGQTETYPTNHITVQTPKGTFTVQAGVVPNLPMPLLIGRDCPIFGRLLGAELRPPRPRHSRTRPRQLRSRPVYMAGQPPPSPTDSDEPPQRPAREVGRRPHASSTESLPPGTPGTMTASEPIPPPEESESPPLIDFSDLPLAVEGRADRGGRFATAQLEDDSLRHAWGHVQTHEGLSRDSVSCRQYPHYSTRGGLLYRVIQRGGEEVEQLIVPRSYVSKVLYMAHSHLLGAHLGMDKTRDRVLGRFYWPGVKKDIEDYCRACPECQRTAPRPSVRNPLIPMPLIEVPFDRLALDIVGPLPRTSRGHRYILVMVDYATRYPEAIPLRAATAKAVARELMTLFSRVGIVREILTDQGSCFMSRVLKDLLSLLQIRHLRTSVYHPQTDGLVERFNQTLKRMLKKVMEVDGKNWDQLLPHVLFAIREVPQASTGFSPFELLYGRRPRGLLDIARDAWESQPSPHRTIIEHVEQVRDRMAQVWPVVREHLGRAQQAQARVYNRGAQLRTFDPGDQVLVLIPTSECKFLAKWQGPYEIIDRVGEVNYRVRQPGRRKTTQLYHINLLKRWQPLTTPRDPTLLTLAARLPPPEVPVGELLSPSQTQDMRDMVLQHLDVFSERPGRTTTVSHDIRTEPGVRVRLRPYRIPEARRAVIRTEDARMLQMGVIEESHSAWSSPVVLVPKPDGTYRFCNDFRKLNEASAFDAYPMPRVDELIEQLGPARFISTLDLTKGYWQVPLTKRSREKTAFATPDGLYQYTVLPFGLHGAPATFQRMMDRILRAHREYAAAYIDDIIIHSSTWTLHLHHLRAVLGVLRTAGLTANPQKCRLGLEEASYLGYQVGRGCPLTELTRRTLPDRVKWTEEVEEAFSHLRQALCTEPVLITPDFSLPFLVHTDASEVGLGAVLSQVRSGEEHPVTFISRKLLASERAYSTVEKEALAIKWALEKLGYYLLGRDFSLVTDHAPLKWMATAKDTNARVTRWFLALQDYRFQVVHRPGRAHGNADALSRRDACLGLTGGTPGLLLRMGVCGNPTPLTRGQPLQEGRRWNGNRDPLD</sequence>
<dbReference type="InterPro" id="IPR054465">
    <property type="entry name" value="Integrase_p58-like_C"/>
</dbReference>
<dbReference type="GO" id="GO:0004523">
    <property type="term" value="F:RNA-DNA hybrid ribonuclease activity"/>
    <property type="evidence" value="ECO:0007669"/>
    <property type="project" value="UniProtKB-EC"/>
</dbReference>
<feature type="compositionally biased region" description="Basic residues" evidence="11">
    <location>
        <begin position="125"/>
        <end position="138"/>
    </location>
</feature>
<dbReference type="GeneTree" id="ENSGT01050000244855"/>
<keyword evidence="6" id="KW-0540">Nuclease</keyword>
<dbReference type="Gene3D" id="1.10.340.70">
    <property type="match status" value="1"/>
</dbReference>
<dbReference type="EC" id="3.1.26.4" evidence="2"/>
<dbReference type="EC" id="2.7.7.49" evidence="3"/>
<evidence type="ECO:0000256" key="10">
    <source>
        <dbReference type="ARBA" id="ARBA00039658"/>
    </source>
</evidence>
<dbReference type="AlphaFoldDB" id="A0A8C5FDR6"/>
<evidence type="ECO:0000256" key="1">
    <source>
        <dbReference type="ARBA" id="ARBA00010879"/>
    </source>
</evidence>
<evidence type="ECO:0000256" key="3">
    <source>
        <dbReference type="ARBA" id="ARBA00012493"/>
    </source>
</evidence>
<evidence type="ECO:0000313" key="15">
    <source>
        <dbReference type="Proteomes" id="UP000694546"/>
    </source>
</evidence>
<keyword evidence="7" id="KW-0255">Endonuclease</keyword>
<dbReference type="SUPFAM" id="SSF56672">
    <property type="entry name" value="DNA/RNA polymerases"/>
    <property type="match status" value="1"/>
</dbReference>
<keyword evidence="4" id="KW-0808">Transferase</keyword>
<feature type="domain" description="Reverse transcriptase" evidence="12">
    <location>
        <begin position="726"/>
        <end position="904"/>
    </location>
</feature>
<keyword evidence="9" id="KW-0695">RNA-directed DNA polymerase</keyword>
<dbReference type="Gene3D" id="2.40.70.10">
    <property type="entry name" value="Acid Proteases"/>
    <property type="match status" value="1"/>
</dbReference>
<dbReference type="Gene3D" id="3.10.10.10">
    <property type="entry name" value="HIV Type 1 Reverse Transcriptase, subunit A, domain 1"/>
    <property type="match status" value="1"/>
</dbReference>